<reference evidence="2 3" key="1">
    <citation type="submission" date="2021-03" db="EMBL/GenBank/DDBJ databases">
        <title>Genome sequencing of Marinobacter sp. LPB0319.</title>
        <authorList>
            <person name="Kim J."/>
        </authorList>
    </citation>
    <scope>NUCLEOTIDE SEQUENCE [LARGE SCALE GENOMIC DNA]</scope>
    <source>
        <strain evidence="2 3">LPB0319</strain>
    </source>
</reference>
<dbReference type="EMBL" id="CP071247">
    <property type="protein sequence ID" value="QSP93815.1"/>
    <property type="molecule type" value="Genomic_DNA"/>
</dbReference>
<gene>
    <name evidence="2" type="ORF">LPB19_11470</name>
</gene>
<dbReference type="Proteomes" id="UP000663555">
    <property type="component" value="Chromosome"/>
</dbReference>
<organism evidence="2 3">
    <name type="scientific">Marinobacter salinisoli</name>
    <dbReference type="NCBI Taxonomy" id="2769486"/>
    <lineage>
        <taxon>Bacteria</taxon>
        <taxon>Pseudomonadati</taxon>
        <taxon>Pseudomonadota</taxon>
        <taxon>Gammaproteobacteria</taxon>
        <taxon>Pseudomonadales</taxon>
        <taxon>Marinobacteraceae</taxon>
        <taxon>Marinobacter</taxon>
    </lineage>
</organism>
<dbReference type="PROSITE" id="PS51257">
    <property type="entry name" value="PROKAR_LIPOPROTEIN"/>
    <property type="match status" value="1"/>
</dbReference>
<evidence type="ECO:0000256" key="1">
    <source>
        <dbReference type="SAM" id="SignalP"/>
    </source>
</evidence>
<keyword evidence="1" id="KW-0732">Signal</keyword>
<sequence>MRRQHAALLFVTAIACGIPLSGAAEMRFIGTAKSFSGDTLYTETHEVSGSCREGSFQPDVHQVLYRWPDQDQPFAQKDLRYQESLIRPTVDFRQPQFRESIAVDYTGAFELEVNWQSPQGETLTFDVSFPENLVVDAGFDNFVRRHWGQITGGESVFFHVLAPTRGEHFAFVLEPAKSPDIEADHVFQIRPTGFVLRFLVDPIQLGYDTNGALTDYVGLTNIRKNKEENYTAHIRYSTTTWPDCELTP</sequence>
<keyword evidence="3" id="KW-1185">Reference proteome</keyword>
<feature type="chain" id="PRO_5047191755" evidence="1">
    <location>
        <begin position="24"/>
        <end position="248"/>
    </location>
</feature>
<dbReference type="RefSeq" id="WP_206643037.1">
    <property type="nucleotide sequence ID" value="NZ_CP071247.1"/>
</dbReference>
<protein>
    <submittedName>
        <fullName evidence="2">Uncharacterized protein</fullName>
    </submittedName>
</protein>
<name>A0ABX7MQW2_9GAMM</name>
<feature type="signal peptide" evidence="1">
    <location>
        <begin position="1"/>
        <end position="23"/>
    </location>
</feature>
<evidence type="ECO:0000313" key="2">
    <source>
        <dbReference type="EMBL" id="QSP93815.1"/>
    </source>
</evidence>
<evidence type="ECO:0000313" key="3">
    <source>
        <dbReference type="Proteomes" id="UP000663555"/>
    </source>
</evidence>
<proteinExistence type="predicted"/>
<accession>A0ABX7MQW2</accession>